<evidence type="ECO:0000256" key="1">
    <source>
        <dbReference type="SAM" id="MobiDB-lite"/>
    </source>
</evidence>
<dbReference type="RefSeq" id="WP_162098627.1">
    <property type="nucleotide sequence ID" value="NZ_CP157948.1"/>
</dbReference>
<sequence length="64" mass="7146">MTLRQALAIYLLTVGTVDGCTGWLRMENRSEAESSEAGEISRSTHSDFLSKDKGSMLERPENIR</sequence>
<protein>
    <submittedName>
        <fullName evidence="2">Uncharacterized protein</fullName>
    </submittedName>
</protein>
<gene>
    <name evidence="2" type="ORF">ABNK63_01525</name>
</gene>
<dbReference type="AlphaFoldDB" id="A0AAU7QLQ4"/>
<organism evidence="2">
    <name type="scientific">Rhodanobacter sp. IGA1.0</name>
    <dbReference type="NCBI Taxonomy" id="3158582"/>
    <lineage>
        <taxon>Bacteria</taxon>
        <taxon>Pseudomonadati</taxon>
        <taxon>Pseudomonadota</taxon>
        <taxon>Gammaproteobacteria</taxon>
        <taxon>Lysobacterales</taxon>
        <taxon>Rhodanobacteraceae</taxon>
        <taxon>Rhodanobacter</taxon>
    </lineage>
</organism>
<evidence type="ECO:0000313" key="2">
    <source>
        <dbReference type="EMBL" id="XBS90349.1"/>
    </source>
</evidence>
<feature type="compositionally biased region" description="Basic and acidic residues" evidence="1">
    <location>
        <begin position="42"/>
        <end position="64"/>
    </location>
</feature>
<accession>A0AAU7QLQ4</accession>
<proteinExistence type="predicted"/>
<reference evidence="2" key="1">
    <citation type="submission" date="2024-06" db="EMBL/GenBank/DDBJ databases">
        <authorList>
            <person name="Sun Y."/>
        </authorList>
    </citation>
    <scope>NUCLEOTIDE SEQUENCE</scope>
    <source>
        <strain evidence="2">IGA1.0</strain>
    </source>
</reference>
<feature type="region of interest" description="Disordered" evidence="1">
    <location>
        <begin position="31"/>
        <end position="64"/>
    </location>
</feature>
<dbReference type="EMBL" id="CP157948">
    <property type="protein sequence ID" value="XBS90349.1"/>
    <property type="molecule type" value="Genomic_DNA"/>
</dbReference>
<name>A0AAU7QLQ4_9GAMM</name>